<keyword evidence="2" id="KW-1185">Reference proteome</keyword>
<dbReference type="AlphaFoldDB" id="A0A6M8M2Z2"/>
<evidence type="ECO:0000313" key="1">
    <source>
        <dbReference type="EMBL" id="QKF49444.1"/>
    </source>
</evidence>
<organism evidence="1 2">
    <name type="scientific">Pseudomonas graminis</name>
    <dbReference type="NCBI Taxonomy" id="158627"/>
    <lineage>
        <taxon>Bacteria</taxon>
        <taxon>Pseudomonadati</taxon>
        <taxon>Pseudomonadota</taxon>
        <taxon>Gammaproteobacteria</taxon>
        <taxon>Pseudomonadales</taxon>
        <taxon>Pseudomonadaceae</taxon>
        <taxon>Pseudomonas</taxon>
    </lineage>
</organism>
<name>A0A6M8M2Z2_9PSED</name>
<reference evidence="2" key="1">
    <citation type="submission" date="2019-12" db="EMBL/GenBank/DDBJ databases">
        <title>Endophytic bacteria associated with Panax ginseng seedlings.</title>
        <authorList>
            <person name="Park J.M."/>
            <person name="Shin R."/>
            <person name="Jo S.H."/>
        </authorList>
    </citation>
    <scope>NUCLEOTIDE SEQUENCE [LARGE SCALE GENOMIC DNA]</scope>
    <source>
        <strain evidence="2">PgKB30</strain>
    </source>
</reference>
<sequence>MAYRDACDNRFLFNILPGAHGLQLFTLSVMASAYAHLSGLPANKNHKILQAMISLGERTHLVK</sequence>
<evidence type="ECO:0000313" key="2">
    <source>
        <dbReference type="Proteomes" id="UP000501989"/>
    </source>
</evidence>
<protein>
    <submittedName>
        <fullName evidence="1">Uncharacterized protein</fullName>
    </submittedName>
</protein>
<accession>A0A6M8M2Z2</accession>
<dbReference type="KEGG" id="pgg:FX982_00363"/>
<dbReference type="EMBL" id="CP053746">
    <property type="protein sequence ID" value="QKF49444.1"/>
    <property type="molecule type" value="Genomic_DNA"/>
</dbReference>
<gene>
    <name evidence="1" type="ORF">FX982_00363</name>
</gene>
<dbReference type="Proteomes" id="UP000501989">
    <property type="component" value="Chromosome"/>
</dbReference>
<proteinExistence type="predicted"/>